<name>A0A0B5APW4_9BACL</name>
<evidence type="ECO:0000313" key="2">
    <source>
        <dbReference type="Proteomes" id="UP000031449"/>
    </source>
</evidence>
<proteinExistence type="predicted"/>
<sequence length="37" mass="4249">MTQDPNITNIKNHQISLLRPAAGRSGFLEELIVWEKQ</sequence>
<protein>
    <submittedName>
        <fullName evidence="1">Uncharacterized protein</fullName>
    </submittedName>
</protein>
<organism evidence="1 2">
    <name type="scientific">Jeotgalibacillus malaysiensis</name>
    <dbReference type="NCBI Taxonomy" id="1508404"/>
    <lineage>
        <taxon>Bacteria</taxon>
        <taxon>Bacillati</taxon>
        <taxon>Bacillota</taxon>
        <taxon>Bacilli</taxon>
        <taxon>Bacillales</taxon>
        <taxon>Caryophanaceae</taxon>
        <taxon>Jeotgalibacillus</taxon>
    </lineage>
</organism>
<dbReference type="AlphaFoldDB" id="A0A0B5APW4"/>
<dbReference type="Proteomes" id="UP000031449">
    <property type="component" value="Chromosome"/>
</dbReference>
<keyword evidence="2" id="KW-1185">Reference proteome</keyword>
<accession>A0A0B5APW4</accession>
<dbReference type="HOGENOM" id="CLU_3344621_0_0_9"/>
<dbReference type="KEGG" id="jeo:JMA_12260"/>
<evidence type="ECO:0000313" key="1">
    <source>
        <dbReference type="EMBL" id="AJD90543.1"/>
    </source>
</evidence>
<reference evidence="1 2" key="1">
    <citation type="submission" date="2014-08" db="EMBL/GenBank/DDBJ databases">
        <title>Complete genome of a marine bacteria Jeotgalibacillus malaysiensis.</title>
        <authorList>
            <person name="Yaakop A.S."/>
            <person name="Chan K.-G."/>
            <person name="Goh K.M."/>
        </authorList>
    </citation>
    <scope>NUCLEOTIDE SEQUENCE [LARGE SCALE GENOMIC DNA]</scope>
    <source>
        <strain evidence="1 2">D5</strain>
    </source>
</reference>
<dbReference type="BioCyc" id="JESP1508404:G14D9-10461-MONOMER"/>
<dbReference type="EMBL" id="CP009416">
    <property type="protein sequence ID" value="AJD90543.1"/>
    <property type="molecule type" value="Genomic_DNA"/>
</dbReference>
<gene>
    <name evidence="1" type="ORF">JMA_12260</name>
</gene>